<feature type="compositionally biased region" description="Basic and acidic residues" evidence="1">
    <location>
        <begin position="172"/>
        <end position="184"/>
    </location>
</feature>
<feature type="region of interest" description="Disordered" evidence="1">
    <location>
        <begin position="159"/>
        <end position="229"/>
    </location>
</feature>
<keyword evidence="3" id="KW-1185">Reference proteome</keyword>
<protein>
    <submittedName>
        <fullName evidence="2">Uncharacterized protein</fullName>
    </submittedName>
</protein>
<organism evidence="2 3">
    <name type="scientific">Nocardioides caricicola</name>
    <dbReference type="NCBI Taxonomy" id="634770"/>
    <lineage>
        <taxon>Bacteria</taxon>
        <taxon>Bacillati</taxon>
        <taxon>Actinomycetota</taxon>
        <taxon>Actinomycetes</taxon>
        <taxon>Propionibacteriales</taxon>
        <taxon>Nocardioidaceae</taxon>
        <taxon>Nocardioides</taxon>
    </lineage>
</organism>
<sequence>MAVVATRPAGRDDDRRLRQVYRNPELANLLDVENLLRAEGVPAETVTRVMRRAQRRRLSARTMWRWIDAHSAGRLVAVVDAGLSEDTLLDHLDAGTAPEWRSISVFADLSTETLPAGMPLDELVDLDAVPAFEDLTFPGLDDWTTQPDEELAGFDALPPIADPGFGPFTPDEALREAARARAEDTEQPEQPEQPEHADEGERAVAPPEAEQTTTDRKDQEGGGGWPAVA</sequence>
<dbReference type="Proteomes" id="UP001595956">
    <property type="component" value="Unassembled WGS sequence"/>
</dbReference>
<feature type="compositionally biased region" description="Basic and acidic residues" evidence="1">
    <location>
        <begin position="193"/>
        <end position="202"/>
    </location>
</feature>
<dbReference type="EMBL" id="JBHSMD010000002">
    <property type="protein sequence ID" value="MFC5492474.1"/>
    <property type="molecule type" value="Genomic_DNA"/>
</dbReference>
<dbReference type="RefSeq" id="WP_345170800.1">
    <property type="nucleotide sequence ID" value="NZ_BAABFQ010000003.1"/>
</dbReference>
<evidence type="ECO:0000256" key="1">
    <source>
        <dbReference type="SAM" id="MobiDB-lite"/>
    </source>
</evidence>
<evidence type="ECO:0000313" key="3">
    <source>
        <dbReference type="Proteomes" id="UP001595956"/>
    </source>
</evidence>
<comment type="caution">
    <text evidence="2">The sequence shown here is derived from an EMBL/GenBank/DDBJ whole genome shotgun (WGS) entry which is preliminary data.</text>
</comment>
<evidence type="ECO:0000313" key="2">
    <source>
        <dbReference type="EMBL" id="MFC5492474.1"/>
    </source>
</evidence>
<gene>
    <name evidence="2" type="ORF">ACFPKY_05165</name>
</gene>
<reference evidence="3" key="1">
    <citation type="journal article" date="2019" name="Int. J. Syst. Evol. Microbiol.">
        <title>The Global Catalogue of Microorganisms (GCM) 10K type strain sequencing project: providing services to taxonomists for standard genome sequencing and annotation.</title>
        <authorList>
            <consortium name="The Broad Institute Genomics Platform"/>
            <consortium name="The Broad Institute Genome Sequencing Center for Infectious Disease"/>
            <person name="Wu L."/>
            <person name="Ma J."/>
        </authorList>
    </citation>
    <scope>NUCLEOTIDE SEQUENCE [LARGE SCALE GENOMIC DNA]</scope>
    <source>
        <strain evidence="3">KACC 13778</strain>
    </source>
</reference>
<name>A0ABW0N040_9ACTN</name>
<proteinExistence type="predicted"/>
<accession>A0ABW0N040</accession>